<dbReference type="PROSITE" id="PS00623">
    <property type="entry name" value="GMC_OXRED_1"/>
    <property type="match status" value="1"/>
</dbReference>
<evidence type="ECO:0000256" key="2">
    <source>
        <dbReference type="PIRSR" id="PIRSR000137-2"/>
    </source>
</evidence>
<dbReference type="PIRSF" id="PIRSF000137">
    <property type="entry name" value="Alcohol_oxidase"/>
    <property type="match status" value="1"/>
</dbReference>
<dbReference type="SUPFAM" id="SSF54373">
    <property type="entry name" value="FAD-linked reductases, C-terminal domain"/>
    <property type="match status" value="1"/>
</dbReference>
<dbReference type="GO" id="GO:0050660">
    <property type="term" value="F:flavin adenine dinucleotide binding"/>
    <property type="evidence" value="ECO:0007669"/>
    <property type="project" value="InterPro"/>
</dbReference>
<dbReference type="InterPro" id="IPR012132">
    <property type="entry name" value="GMC_OxRdtase"/>
</dbReference>
<protein>
    <submittedName>
        <fullName evidence="6">Glucose dehydrogenase [acceptor]</fullName>
    </submittedName>
</protein>
<evidence type="ECO:0000259" key="4">
    <source>
        <dbReference type="PROSITE" id="PS00623"/>
    </source>
</evidence>
<dbReference type="Gene3D" id="3.30.560.10">
    <property type="entry name" value="Glucose Oxidase, domain 3"/>
    <property type="match status" value="1"/>
</dbReference>
<evidence type="ECO:0000256" key="3">
    <source>
        <dbReference type="RuleBase" id="RU003968"/>
    </source>
</evidence>
<proteinExistence type="inferred from homology"/>
<accession>A0A2S2NJV8</accession>
<organism evidence="6">
    <name type="scientific">Schizaphis graminum</name>
    <name type="common">Green bug aphid</name>
    <dbReference type="NCBI Taxonomy" id="13262"/>
    <lineage>
        <taxon>Eukaryota</taxon>
        <taxon>Metazoa</taxon>
        <taxon>Ecdysozoa</taxon>
        <taxon>Arthropoda</taxon>
        <taxon>Hexapoda</taxon>
        <taxon>Insecta</taxon>
        <taxon>Pterygota</taxon>
        <taxon>Neoptera</taxon>
        <taxon>Paraneoptera</taxon>
        <taxon>Hemiptera</taxon>
        <taxon>Sternorrhyncha</taxon>
        <taxon>Aphidomorpha</taxon>
        <taxon>Aphidoidea</taxon>
        <taxon>Aphididae</taxon>
        <taxon>Aphidini</taxon>
        <taxon>Schizaphis</taxon>
    </lineage>
</organism>
<sequence length="617" mass="66778">MSSACNCPVTQPGPTLASTCGGSAFMLFMGLLEVFIRSQCDIEDPCGRPASRSLPDNEYDFIVVGGGTAGSVMASRLSEVPQWKVLLIEAGGDEPTGTQVPSMFLNFLGSSIDWSYNTEPEEMACLSSPERRCNWPRGKVLGGTSVMNGMMYMRGSRHDFDGWAKMGNPGWSYQEVLPYFLKSEDNHQATIMDAGFHGVGGPLPVGQFPYHPPLSHAILQAGLELGYQVRDLNGALHTGFAIAQTMSKNGSRYSSARAFLRPAKDRSNLHVMLNATVTRVLIDPKKKAAYGVEVYNGADGRKISINARQEVIVSGGAVASPQLLLLSGIGPKDDLRAVGVPVVHDLPGVGRNLHNHVAFFVNFRINDTSTTPLNWATAMEYLLFRDGLMSGTGISEVTAVLPSKYVNPADDNPDLQFFFGGYLADCAKTGQVGEKSGSGESESRRVINMIPAVLHPKSRGQLKLKSSDPLAHPAIYARYLSHPDDVAVLVDGIKLAIRMSETPALRKYGMELDRTPAMGCEDLEFGCDAYWECAVRRNTGPENHQAGSCRMGPPSDPGAVVDAELRVHGIDRLRVVDASVMPAVTSGNTNAPVVMIAEKASDMIKARWVGRKPWSKW</sequence>
<dbReference type="SUPFAM" id="SSF51905">
    <property type="entry name" value="FAD/NAD(P)-binding domain"/>
    <property type="match status" value="1"/>
</dbReference>
<dbReference type="InterPro" id="IPR007867">
    <property type="entry name" value="GMC_OxRtase_C"/>
</dbReference>
<name>A0A2S2NJV8_SCHGA</name>
<dbReference type="GO" id="GO:0016614">
    <property type="term" value="F:oxidoreductase activity, acting on CH-OH group of donors"/>
    <property type="evidence" value="ECO:0007669"/>
    <property type="project" value="InterPro"/>
</dbReference>
<keyword evidence="3" id="KW-0285">Flavoprotein</keyword>
<dbReference type="PROSITE" id="PS00624">
    <property type="entry name" value="GMC_OXRED_2"/>
    <property type="match status" value="1"/>
</dbReference>
<dbReference type="InterPro" id="IPR036188">
    <property type="entry name" value="FAD/NAD-bd_sf"/>
</dbReference>
<evidence type="ECO:0000256" key="1">
    <source>
        <dbReference type="ARBA" id="ARBA00010790"/>
    </source>
</evidence>
<evidence type="ECO:0000259" key="5">
    <source>
        <dbReference type="PROSITE" id="PS00624"/>
    </source>
</evidence>
<comment type="cofactor">
    <cofactor evidence="2">
        <name>FAD</name>
        <dbReference type="ChEBI" id="CHEBI:57692"/>
    </cofactor>
</comment>
<feature type="domain" description="Glucose-methanol-choline oxidoreductase N-terminal" evidence="5">
    <location>
        <begin position="316"/>
        <end position="330"/>
    </location>
</feature>
<reference evidence="6" key="1">
    <citation type="submission" date="2018-04" db="EMBL/GenBank/DDBJ databases">
        <title>Transcriptome of Schizaphis graminum biotype I.</title>
        <authorList>
            <person name="Scully E.D."/>
            <person name="Geib S.M."/>
            <person name="Palmer N.A."/>
            <person name="Koch K."/>
            <person name="Bradshaw J."/>
            <person name="Heng-Moss T."/>
            <person name="Sarath G."/>
        </authorList>
    </citation>
    <scope>NUCLEOTIDE SEQUENCE</scope>
</reference>
<evidence type="ECO:0000313" key="6">
    <source>
        <dbReference type="EMBL" id="MBY17459.1"/>
    </source>
</evidence>
<dbReference type="InterPro" id="IPR000172">
    <property type="entry name" value="GMC_OxRdtase_N"/>
</dbReference>
<feature type="binding site" evidence="2">
    <location>
        <position position="140"/>
    </location>
    <ligand>
        <name>FAD</name>
        <dbReference type="ChEBI" id="CHEBI:57692"/>
    </ligand>
</feature>
<dbReference type="Gene3D" id="3.50.50.60">
    <property type="entry name" value="FAD/NAD(P)-binding domain"/>
    <property type="match status" value="1"/>
</dbReference>
<dbReference type="Pfam" id="PF00732">
    <property type="entry name" value="GMC_oxred_N"/>
    <property type="match status" value="1"/>
</dbReference>
<dbReference type="EMBL" id="GGMR01004840">
    <property type="protein sequence ID" value="MBY17459.1"/>
    <property type="molecule type" value="Transcribed_RNA"/>
</dbReference>
<keyword evidence="2 3" id="KW-0274">FAD</keyword>
<feature type="binding site" evidence="2">
    <location>
        <position position="144"/>
    </location>
    <ligand>
        <name>FAD</name>
        <dbReference type="ChEBI" id="CHEBI:57692"/>
    </ligand>
</feature>
<gene>
    <name evidence="6" type="primary">Gld_2</name>
    <name evidence="6" type="ORF">g.115833</name>
</gene>
<feature type="domain" description="Glucose-methanol-choline oxidoreductase N-terminal" evidence="4">
    <location>
        <begin position="138"/>
        <end position="161"/>
    </location>
</feature>
<dbReference type="PANTHER" id="PTHR11552">
    <property type="entry name" value="GLUCOSE-METHANOL-CHOLINE GMC OXIDOREDUCTASE"/>
    <property type="match status" value="1"/>
</dbReference>
<dbReference type="Pfam" id="PF05199">
    <property type="entry name" value="GMC_oxred_C"/>
    <property type="match status" value="1"/>
</dbReference>
<feature type="binding site" evidence="2">
    <location>
        <position position="277"/>
    </location>
    <ligand>
        <name>FAD</name>
        <dbReference type="ChEBI" id="CHEBI:57692"/>
    </ligand>
</feature>
<comment type="similarity">
    <text evidence="1 3">Belongs to the GMC oxidoreductase family.</text>
</comment>
<dbReference type="AlphaFoldDB" id="A0A2S2NJV8"/>
<dbReference type="PANTHER" id="PTHR11552:SF217">
    <property type="entry name" value="GLUCOSE DEHYDROGENASE [FAD, QUINONE]"/>
    <property type="match status" value="1"/>
</dbReference>